<dbReference type="Gene3D" id="2.60.120.560">
    <property type="entry name" value="Exo-inulinase, domain 1"/>
    <property type="match status" value="1"/>
</dbReference>
<dbReference type="PANTHER" id="PTHR15172:SF1">
    <property type="entry name" value="GALACTOCEREBROSIDASE"/>
    <property type="match status" value="1"/>
</dbReference>
<feature type="domain" description="Glycosyl hydrolase family 59 C-terminal lectin" evidence="2">
    <location>
        <begin position="182"/>
        <end position="363"/>
    </location>
</feature>
<evidence type="ECO:0000259" key="1">
    <source>
        <dbReference type="Pfam" id="PF17387"/>
    </source>
</evidence>
<name>A0A6F9DE58_9ASCI</name>
<sequence length="364" mass="40344">MTANEPWSGHYEPVGPIWVTAHTTQFTKPGWHYLKTVGHLNGGGSYVSLTDGHNNVTIVIETLSHDQSVCIRPFLPSYVVKEQNATFAIRGWFDIKELHMWQSQLGADSTDDQLFVYKGIIPVNPNGEITVFLPVDVLITLSTIKTAQKGTYPTPPPSHPFPLPYTDNFKANGFTEAFNFADQSGKFEIYHNASATDEHQWTLQQVVTIRPVTLCDDPNLGITMIGDYKWSNVAVSVQIKLQDAKGAFVALRVDKGGCDARVARGVFLWIMSDRSWMLTADLAQDTTLISCSAGSPCWKSELQEWNDVTLSVSKNTNVKALLNGVEILEYTIAKEDYVPENGFVAIGTANFAKSQFDLFSVKEA</sequence>
<dbReference type="EMBL" id="LR785343">
    <property type="protein sequence ID" value="CAB3248136.1"/>
    <property type="molecule type" value="mRNA"/>
</dbReference>
<evidence type="ECO:0000259" key="2">
    <source>
        <dbReference type="Pfam" id="PF21708"/>
    </source>
</evidence>
<reference evidence="3" key="1">
    <citation type="submission" date="2020-04" db="EMBL/GenBank/DDBJ databases">
        <authorList>
            <person name="Neveu A P."/>
        </authorList>
    </citation>
    <scope>NUCLEOTIDE SEQUENCE</scope>
    <source>
        <tissue evidence="3">Whole embryo</tissue>
    </source>
</reference>
<dbReference type="GO" id="GO:0016020">
    <property type="term" value="C:membrane"/>
    <property type="evidence" value="ECO:0007669"/>
    <property type="project" value="GOC"/>
</dbReference>
<dbReference type="InterPro" id="IPR035394">
    <property type="entry name" value="Glyco_hydro_59_dom"/>
</dbReference>
<accession>A0A6F9DE58</accession>
<evidence type="ECO:0000313" key="3">
    <source>
        <dbReference type="EMBL" id="CAB3248136.1"/>
    </source>
</evidence>
<proteinExistence type="evidence at transcript level"/>
<feature type="domain" description="Glycosyl hydrolase family 59 central" evidence="1">
    <location>
        <begin position="33"/>
        <end position="148"/>
    </location>
</feature>
<dbReference type="Pfam" id="PF21708">
    <property type="entry name" value="Glyco_hydro_59_C"/>
    <property type="match status" value="1"/>
</dbReference>
<gene>
    <name evidence="3" type="primary">Galc-001</name>
</gene>
<dbReference type="InterPro" id="IPR049162">
    <property type="entry name" value="GH59_C"/>
</dbReference>
<dbReference type="PRINTS" id="PR00850">
    <property type="entry name" value="GLHYDRLASE59"/>
</dbReference>
<organism evidence="3">
    <name type="scientific">Phallusia mammillata</name>
    <dbReference type="NCBI Taxonomy" id="59560"/>
    <lineage>
        <taxon>Eukaryota</taxon>
        <taxon>Metazoa</taxon>
        <taxon>Chordata</taxon>
        <taxon>Tunicata</taxon>
        <taxon>Ascidiacea</taxon>
        <taxon>Phlebobranchia</taxon>
        <taxon>Ascidiidae</taxon>
        <taxon>Phallusia</taxon>
    </lineage>
</organism>
<dbReference type="GO" id="GO:0006683">
    <property type="term" value="P:galactosylceramide catabolic process"/>
    <property type="evidence" value="ECO:0007669"/>
    <property type="project" value="InterPro"/>
</dbReference>
<dbReference type="Pfam" id="PF17387">
    <property type="entry name" value="Glyco_hydro_59M"/>
    <property type="match status" value="1"/>
</dbReference>
<dbReference type="GO" id="GO:0004336">
    <property type="term" value="F:galactosylceramidase activity"/>
    <property type="evidence" value="ECO:0007669"/>
    <property type="project" value="InterPro"/>
</dbReference>
<dbReference type="InterPro" id="IPR001286">
    <property type="entry name" value="Glyco_hydro_59"/>
</dbReference>
<dbReference type="AlphaFoldDB" id="A0A6F9DE58"/>
<protein>
    <submittedName>
        <fullName evidence="3">Galactocerebrosidase</fullName>
    </submittedName>
</protein>
<dbReference type="PANTHER" id="PTHR15172">
    <property type="entry name" value="GALACTOCEREBROSIDASE"/>
    <property type="match status" value="1"/>
</dbReference>
<dbReference type="GO" id="GO:0005764">
    <property type="term" value="C:lysosome"/>
    <property type="evidence" value="ECO:0007669"/>
    <property type="project" value="TreeGrafter"/>
</dbReference>
<dbReference type="Gene3D" id="3.20.20.80">
    <property type="entry name" value="Glycosidases"/>
    <property type="match status" value="1"/>
</dbReference>